<organism evidence="2 3">
    <name type="scientific">Adhaeribacter aerolatus</name>
    <dbReference type="NCBI Taxonomy" id="670289"/>
    <lineage>
        <taxon>Bacteria</taxon>
        <taxon>Pseudomonadati</taxon>
        <taxon>Bacteroidota</taxon>
        <taxon>Cytophagia</taxon>
        <taxon>Cytophagales</taxon>
        <taxon>Hymenobacteraceae</taxon>
        <taxon>Adhaeribacter</taxon>
    </lineage>
</organism>
<dbReference type="Proteomes" id="UP000321532">
    <property type="component" value="Unassembled WGS sequence"/>
</dbReference>
<evidence type="ECO:0000313" key="3">
    <source>
        <dbReference type="Proteomes" id="UP000321532"/>
    </source>
</evidence>
<dbReference type="RefSeq" id="WP_146894807.1">
    <property type="nucleotide sequence ID" value="NZ_BJYS01000002.1"/>
</dbReference>
<keyword evidence="1" id="KW-0812">Transmembrane</keyword>
<evidence type="ECO:0000256" key="1">
    <source>
        <dbReference type="SAM" id="Phobius"/>
    </source>
</evidence>
<feature type="transmembrane region" description="Helical" evidence="1">
    <location>
        <begin position="12"/>
        <end position="32"/>
    </location>
</feature>
<keyword evidence="1" id="KW-1133">Transmembrane helix</keyword>
<reference evidence="2 3" key="1">
    <citation type="submission" date="2019-07" db="EMBL/GenBank/DDBJ databases">
        <title>Whole genome shotgun sequence of Adhaeribacter aerolatus NBRC 106133.</title>
        <authorList>
            <person name="Hosoyama A."/>
            <person name="Uohara A."/>
            <person name="Ohji S."/>
            <person name="Ichikawa N."/>
        </authorList>
    </citation>
    <scope>NUCLEOTIDE SEQUENCE [LARGE SCALE GENOMIC DNA]</scope>
    <source>
        <strain evidence="2 3">NBRC 106133</strain>
    </source>
</reference>
<evidence type="ECO:0008006" key="4">
    <source>
        <dbReference type="Google" id="ProtNLM"/>
    </source>
</evidence>
<comment type="caution">
    <text evidence="2">The sequence shown here is derived from an EMBL/GenBank/DDBJ whole genome shotgun (WGS) entry which is preliminary data.</text>
</comment>
<sequence length="216" mass="25541">MKQDNKDFFWPSYVDLMTALFIVMLVLFVLSYKLFQDKQSELLVQVEQLRKIQEIELALKGLEGKYFRFDPVNKRHELKVDITFDKDSWVIKEKDKEVLYQAGLTLKKIIEDIKEDQGVKYLVIIEGMAARDPYDPKFHIKNRDYGYELSYNRALALLNFWQARNINFNPNRFEIIIAGSGFYGTGRYTGRREYENKRFLIQVIPKIGKMSQVKAS</sequence>
<keyword evidence="3" id="KW-1185">Reference proteome</keyword>
<keyword evidence="1" id="KW-0472">Membrane</keyword>
<accession>A0A512AST2</accession>
<dbReference type="SUPFAM" id="SSF103088">
    <property type="entry name" value="OmpA-like"/>
    <property type="match status" value="1"/>
</dbReference>
<dbReference type="OrthoDB" id="1036975at2"/>
<dbReference type="EMBL" id="BJYS01000002">
    <property type="protein sequence ID" value="GEO02759.1"/>
    <property type="molecule type" value="Genomic_DNA"/>
</dbReference>
<gene>
    <name evidence="2" type="ORF">AAE02nite_04230</name>
</gene>
<dbReference type="AlphaFoldDB" id="A0A512AST2"/>
<evidence type="ECO:0000313" key="2">
    <source>
        <dbReference type="EMBL" id="GEO02759.1"/>
    </source>
</evidence>
<protein>
    <recommendedName>
        <fullName evidence="4">OmpA-like domain-containing protein</fullName>
    </recommendedName>
</protein>
<dbReference type="InterPro" id="IPR036737">
    <property type="entry name" value="OmpA-like_sf"/>
</dbReference>
<name>A0A512AST2_9BACT</name>
<proteinExistence type="predicted"/>
<dbReference type="Gene3D" id="3.30.1330.60">
    <property type="entry name" value="OmpA-like domain"/>
    <property type="match status" value="1"/>
</dbReference>